<protein>
    <recommendedName>
        <fullName evidence="4">Dynein regulatory complex protein 10</fullName>
    </recommendedName>
    <alternativeName>
        <fullName evidence="10">IQ domain-containing protein D</fullName>
    </alternativeName>
</protein>
<accession>A0A3B3X8S9</accession>
<evidence type="ECO:0000256" key="8">
    <source>
        <dbReference type="ARBA" id="ARBA00023212"/>
    </source>
</evidence>
<name>A0A3B3X8S9_9TELE</name>
<evidence type="ECO:0000256" key="2">
    <source>
        <dbReference type="ARBA" id="ARBA00004611"/>
    </source>
</evidence>
<keyword evidence="6" id="KW-0282">Flagellum</keyword>
<feature type="coiled-coil region" evidence="12">
    <location>
        <begin position="208"/>
        <end position="363"/>
    </location>
</feature>
<dbReference type="CTD" id="75732"/>
<dbReference type="PANTHER" id="PTHR31598">
    <property type="entry name" value="IQ DOMAIN-CONTAINING PROTEIN D"/>
    <property type="match status" value="1"/>
</dbReference>
<keyword evidence="8" id="KW-0206">Cytoskeleton</keyword>
<dbReference type="Ensembl" id="ENSPMET00000031399.1">
    <property type="protein sequence ID" value="ENSPMEP00000011442.1"/>
    <property type="gene ID" value="ENSPMEG00000013509.1"/>
</dbReference>
<dbReference type="AlphaFoldDB" id="A0A3B3X8S9"/>
<dbReference type="InterPro" id="IPR000048">
    <property type="entry name" value="IQ_motif_EF-hand-BS"/>
</dbReference>
<evidence type="ECO:0000256" key="4">
    <source>
        <dbReference type="ARBA" id="ARBA00021752"/>
    </source>
</evidence>
<evidence type="ECO:0000313" key="14">
    <source>
        <dbReference type="Ensembl" id="ENSPMEP00000011442.1"/>
    </source>
</evidence>
<evidence type="ECO:0000256" key="6">
    <source>
        <dbReference type="ARBA" id="ARBA00022846"/>
    </source>
</evidence>
<dbReference type="SMART" id="SM00015">
    <property type="entry name" value="IQ"/>
    <property type="match status" value="1"/>
</dbReference>
<dbReference type="RefSeq" id="XP_014863929.1">
    <property type="nucleotide sequence ID" value="XM_015008443.1"/>
</dbReference>
<evidence type="ECO:0000256" key="11">
    <source>
        <dbReference type="ARBA" id="ARBA00046836"/>
    </source>
</evidence>
<dbReference type="PANTHER" id="PTHR31598:SF1">
    <property type="entry name" value="DYNEIN REGULATORY COMPLEX PROTEIN 10"/>
    <property type="match status" value="1"/>
</dbReference>
<organism evidence="14 15">
    <name type="scientific">Poecilia mexicana</name>
    <dbReference type="NCBI Taxonomy" id="48701"/>
    <lineage>
        <taxon>Eukaryota</taxon>
        <taxon>Metazoa</taxon>
        <taxon>Chordata</taxon>
        <taxon>Craniata</taxon>
        <taxon>Vertebrata</taxon>
        <taxon>Euteleostomi</taxon>
        <taxon>Actinopterygii</taxon>
        <taxon>Neopterygii</taxon>
        <taxon>Teleostei</taxon>
        <taxon>Neoteleostei</taxon>
        <taxon>Acanthomorphata</taxon>
        <taxon>Ovalentaria</taxon>
        <taxon>Atherinomorphae</taxon>
        <taxon>Cyprinodontiformes</taxon>
        <taxon>Poeciliidae</taxon>
        <taxon>Poeciliinae</taxon>
        <taxon>Poecilia</taxon>
    </lineage>
</organism>
<keyword evidence="7" id="KW-0969">Cilium</keyword>
<evidence type="ECO:0000256" key="13">
    <source>
        <dbReference type="SAM" id="MobiDB-lite"/>
    </source>
</evidence>
<dbReference type="OrthoDB" id="536093at2759"/>
<reference evidence="14" key="2">
    <citation type="submission" date="2025-09" db="UniProtKB">
        <authorList>
            <consortium name="Ensembl"/>
        </authorList>
    </citation>
    <scope>IDENTIFICATION</scope>
</reference>
<evidence type="ECO:0000256" key="10">
    <source>
        <dbReference type="ARBA" id="ARBA00032180"/>
    </source>
</evidence>
<keyword evidence="5" id="KW-0963">Cytoplasm</keyword>
<dbReference type="STRING" id="48701.ENSPMEP00000011442"/>
<evidence type="ECO:0000313" key="15">
    <source>
        <dbReference type="Proteomes" id="UP000261480"/>
    </source>
</evidence>
<feature type="region of interest" description="Disordered" evidence="13">
    <location>
        <begin position="389"/>
        <end position="412"/>
    </location>
</feature>
<evidence type="ECO:0000256" key="9">
    <source>
        <dbReference type="ARBA" id="ARBA00023273"/>
    </source>
</evidence>
<evidence type="ECO:0000256" key="7">
    <source>
        <dbReference type="ARBA" id="ARBA00023069"/>
    </source>
</evidence>
<comment type="function">
    <text evidence="1">Component of the nexin-dynein regulatory complex (N-DRC), a key regulator of ciliary/flagellar motility which maintains the alignment and integrity of the distal axoneme and regulates microtubule sliding in motile axonemes.</text>
</comment>
<dbReference type="PROSITE" id="PS50096">
    <property type="entry name" value="IQ"/>
    <property type="match status" value="1"/>
</dbReference>
<dbReference type="GeneID" id="106930714"/>
<reference evidence="14" key="1">
    <citation type="submission" date="2025-08" db="UniProtKB">
        <authorList>
            <consortium name="Ensembl"/>
        </authorList>
    </citation>
    <scope>IDENTIFICATION</scope>
</reference>
<dbReference type="Proteomes" id="UP000261480">
    <property type="component" value="Unplaced"/>
</dbReference>
<evidence type="ECO:0000256" key="1">
    <source>
        <dbReference type="ARBA" id="ARBA00003029"/>
    </source>
</evidence>
<dbReference type="CDD" id="cd23767">
    <property type="entry name" value="IQCD"/>
    <property type="match status" value="1"/>
</dbReference>
<dbReference type="KEGG" id="pmei:106930714"/>
<evidence type="ECO:0000256" key="12">
    <source>
        <dbReference type="SAM" id="Coils"/>
    </source>
</evidence>
<evidence type="ECO:0000256" key="5">
    <source>
        <dbReference type="ARBA" id="ARBA00022490"/>
    </source>
</evidence>
<keyword evidence="15" id="KW-1185">Reference proteome</keyword>
<evidence type="ECO:0000256" key="3">
    <source>
        <dbReference type="ARBA" id="ARBA00009071"/>
    </source>
</evidence>
<comment type="similarity">
    <text evidence="3">Belongs to the DRC10 family.</text>
</comment>
<dbReference type="Pfam" id="PF00612">
    <property type="entry name" value="IQ"/>
    <property type="match status" value="1"/>
</dbReference>
<sequence length="412" mass="48220">MPPSDNMLAEEATTTTTTITITTTTTEDSSFKPTRKLSSEAQCISRVLKNCINQVEITAILGKIIQFYAVSGVVDEDLCNLLQAHRVLVERLLMLECQKPDGLPAKQAEEVKKREIVQVREKIKNSVRDVLRFFRVHPNVFWSLKKRLGQADKNERVLIRMLQMFHSYVEKRLCSENQLRVPQRQQPLFLDKTLELLGLEEEDSATVLKNLDKMLLQKEREIKNLERYLKEQHLQAEHELTLQEEQEKIYLIILGAEKRNLAEKADQLNLELLTLMTENRKAERILQEENDGLRRETENILQTFDKDMHEIQTKLERMEENYGKELEEVRKLQEPYNTLEEKYNEIQEKRRLAEEKRQEELRKLQQKIKAVVIIQACWRGYIVRKALKSKTKKGKKGKKGKGKGKGKGKKGK</sequence>
<comment type="subcellular location">
    <subcellularLocation>
        <location evidence="2">Cytoplasm</location>
        <location evidence="2">Cytoskeleton</location>
        <location evidence="2">Flagellum axoneme</location>
    </subcellularLocation>
</comment>
<keyword evidence="9" id="KW-0966">Cell projection</keyword>
<proteinExistence type="inferred from homology"/>
<dbReference type="InterPro" id="IPR042815">
    <property type="entry name" value="DRC10"/>
</dbReference>
<comment type="subunit">
    <text evidence="11">Component of the nexin-dynein regulatory complex (N-DRC). Interacts with CFAP52.</text>
</comment>
<dbReference type="Gene3D" id="1.20.5.190">
    <property type="match status" value="1"/>
</dbReference>
<keyword evidence="12" id="KW-0175">Coiled coil</keyword>